<dbReference type="RefSeq" id="WP_173632870.1">
    <property type="nucleotide sequence ID" value="NZ_CP054212.1"/>
</dbReference>
<protein>
    <recommendedName>
        <fullName evidence="4">DUF3592 domain-containing protein</fullName>
    </recommendedName>
</protein>
<keyword evidence="1" id="KW-0812">Transmembrane</keyword>
<accession>A0A6M8U837</accession>
<dbReference type="Proteomes" id="UP000505325">
    <property type="component" value="Chromosome"/>
</dbReference>
<keyword evidence="1" id="KW-0472">Membrane</keyword>
<keyword evidence="1" id="KW-1133">Transmembrane helix</keyword>
<evidence type="ECO:0008006" key="4">
    <source>
        <dbReference type="Google" id="ProtNLM"/>
    </source>
</evidence>
<evidence type="ECO:0000313" key="3">
    <source>
        <dbReference type="Proteomes" id="UP000505325"/>
    </source>
</evidence>
<feature type="transmembrane region" description="Helical" evidence="1">
    <location>
        <begin position="6"/>
        <end position="25"/>
    </location>
</feature>
<organism evidence="2 3">
    <name type="scientific">Paramixta manurensis</name>
    <dbReference type="NCBI Taxonomy" id="2740817"/>
    <lineage>
        <taxon>Bacteria</taxon>
        <taxon>Pseudomonadati</taxon>
        <taxon>Pseudomonadota</taxon>
        <taxon>Gammaproteobacteria</taxon>
        <taxon>Enterobacterales</taxon>
        <taxon>Erwiniaceae</taxon>
        <taxon>Paramixta</taxon>
    </lineage>
</organism>
<name>A0A6M8U837_9GAMM</name>
<dbReference type="AlphaFoldDB" id="A0A6M8U837"/>
<sequence length="119" mass="13524">MITIIIGFLGVSVVAAGIAIALCFWTGNVYDEFKKNGIKTLAKVIDIRELSTSGSIKCEFLLEFQTVSGEIKRIKKTKYVSMLVLARIDRDKQVEIYYKPNNFKKIWIITGNEEKQSSR</sequence>
<evidence type="ECO:0000313" key="2">
    <source>
        <dbReference type="EMBL" id="QKJ85809.1"/>
    </source>
</evidence>
<keyword evidence="3" id="KW-1185">Reference proteome</keyword>
<evidence type="ECO:0000256" key="1">
    <source>
        <dbReference type="SAM" id="Phobius"/>
    </source>
</evidence>
<reference evidence="2 3" key="1">
    <citation type="submission" date="2020-06" db="EMBL/GenBank/DDBJ databases">
        <title>Genome sequence of Paramixta manurensis strain PD-1.</title>
        <authorList>
            <person name="Lee C.W."/>
            <person name="Kim J."/>
        </authorList>
    </citation>
    <scope>NUCLEOTIDE SEQUENCE [LARGE SCALE GENOMIC DNA]</scope>
    <source>
        <strain evidence="2 3">PD-1</strain>
    </source>
</reference>
<dbReference type="KEGG" id="pmak:PMPD1_0838"/>
<proteinExistence type="predicted"/>
<gene>
    <name evidence="2" type="ORF">PMPD1_0838</name>
</gene>
<dbReference type="EMBL" id="CP054212">
    <property type="protein sequence ID" value="QKJ85809.1"/>
    <property type="molecule type" value="Genomic_DNA"/>
</dbReference>